<dbReference type="CDD" id="cd18699">
    <property type="entry name" value="PIN_VapC_like"/>
    <property type="match status" value="1"/>
</dbReference>
<dbReference type="EMBL" id="CP073355">
    <property type="protein sequence ID" value="URA10894.1"/>
    <property type="molecule type" value="Genomic_DNA"/>
</dbReference>
<dbReference type="SUPFAM" id="SSF88723">
    <property type="entry name" value="PIN domain-like"/>
    <property type="match status" value="1"/>
</dbReference>
<sequence>MKGVRILLDTNIVIHRETEKIINPDIGKLFNWLDKLEAKKFIHPITKEEINKLKDKEKRKTFDVKLDAYTELITAKNLEKQVSLVSQQFDKNENDKNDTFLLNEVYKGSVDYLITEDKKIHQKAKELGIEDRVYTIEQFIEKVSLEYPDLADYKVLSVYKSFFGKKNLSDEFFNSFKEDYQNFESWFRRKSNEPVYISTSNDGKIVAFLYLKVEDKDENYTDINPSFPLKNKRLKIGTFKVALNGYRLGERFLKIIFDNAIIQKVDEIYVTVYNKRDEQKRLINLLEEWGFICWGKKQSTGELVYVRDFTKKFDKKNPKLTYPFISLKENNKIFIVPIWPDYHTELLPDSILRTESPDDFKENQPHRNAILKTYISRSLNRNINKGDIILFYRTAEEGKPAKYSALITTIGIVQEVIDNFTNELDFILKAGKRSIFNNEKLKEWWNYNPQNRPFLIHFLHVYSLTPKQRSKLIRKRLLELGILSGEENELRGLKEITKENFKTIIKEGGINESYFIY</sequence>
<evidence type="ECO:0000313" key="1">
    <source>
        <dbReference type="EMBL" id="URA10894.1"/>
    </source>
</evidence>
<gene>
    <name evidence="1" type="ORF">KDW03_03570</name>
</gene>
<reference evidence="1" key="1">
    <citation type="submission" date="2021-04" db="EMBL/GenBank/DDBJ databases">
        <authorList>
            <person name="Postec A."/>
        </authorList>
    </citation>
    <scope>NUCLEOTIDE SEQUENCE</scope>
    <source>
        <strain evidence="1">F1F22</strain>
    </source>
</reference>
<dbReference type="Proteomes" id="UP001056539">
    <property type="component" value="Chromosome"/>
</dbReference>
<protein>
    <recommendedName>
        <fullName evidence="3">PIN domain-containing protein</fullName>
    </recommendedName>
</protein>
<organism evidence="1 2">
    <name type="scientific">Thermospira aquatica</name>
    <dbReference type="NCBI Taxonomy" id="2828656"/>
    <lineage>
        <taxon>Bacteria</taxon>
        <taxon>Pseudomonadati</taxon>
        <taxon>Spirochaetota</taxon>
        <taxon>Spirochaetia</taxon>
        <taxon>Brevinematales</taxon>
        <taxon>Thermospiraceae</taxon>
        <taxon>Thermospira</taxon>
    </lineage>
</organism>
<dbReference type="Gene3D" id="3.40.50.1010">
    <property type="entry name" value="5'-nuclease"/>
    <property type="match status" value="1"/>
</dbReference>
<proteinExistence type="predicted"/>
<accession>A0AAX3BF64</accession>
<name>A0AAX3BF64_9SPIR</name>
<reference evidence="1" key="2">
    <citation type="submission" date="2022-06" db="EMBL/GenBank/DDBJ databases">
        <title>Thermospira aquatica gen. nov., sp. nov.</title>
        <authorList>
            <person name="Ben Ali Gam Z."/>
            <person name="Labat M."/>
        </authorList>
    </citation>
    <scope>NUCLEOTIDE SEQUENCE</scope>
    <source>
        <strain evidence="1">F1F22</strain>
    </source>
</reference>
<dbReference type="KEGG" id="taqu:KDW03_03570"/>
<dbReference type="InterPro" id="IPR029060">
    <property type="entry name" value="PIN-like_dom_sf"/>
</dbReference>
<dbReference type="Gene3D" id="3.40.630.30">
    <property type="match status" value="1"/>
</dbReference>
<evidence type="ECO:0000313" key="2">
    <source>
        <dbReference type="Proteomes" id="UP001056539"/>
    </source>
</evidence>
<evidence type="ECO:0008006" key="3">
    <source>
        <dbReference type="Google" id="ProtNLM"/>
    </source>
</evidence>
<dbReference type="RefSeq" id="WP_271436023.1">
    <property type="nucleotide sequence ID" value="NZ_CP073355.1"/>
</dbReference>
<keyword evidence="2" id="KW-1185">Reference proteome</keyword>
<dbReference type="AlphaFoldDB" id="A0AAX3BF64"/>